<dbReference type="EMBL" id="BARU01043069">
    <property type="protein sequence ID" value="GAH77669.1"/>
    <property type="molecule type" value="Genomic_DNA"/>
</dbReference>
<proteinExistence type="predicted"/>
<accession>X1JH68</accession>
<dbReference type="AlphaFoldDB" id="X1JH68"/>
<name>X1JH68_9ZZZZ</name>
<evidence type="ECO:0000313" key="1">
    <source>
        <dbReference type="EMBL" id="GAH77669.1"/>
    </source>
</evidence>
<comment type="caution">
    <text evidence="1">The sequence shown here is derived from an EMBL/GenBank/DDBJ whole genome shotgun (WGS) entry which is preliminary data.</text>
</comment>
<gene>
    <name evidence="1" type="ORF">S03H2_66032</name>
</gene>
<dbReference type="SUPFAM" id="SSF51283">
    <property type="entry name" value="dUTPase-like"/>
    <property type="match status" value="1"/>
</dbReference>
<organism evidence="1">
    <name type="scientific">marine sediment metagenome</name>
    <dbReference type="NCBI Taxonomy" id="412755"/>
    <lineage>
        <taxon>unclassified sequences</taxon>
        <taxon>metagenomes</taxon>
        <taxon>ecological metagenomes</taxon>
    </lineage>
</organism>
<sequence length="141" mass="16028">MAEEWPREIVDLSNVIGKERVERYLGYLDSRSELLDTRGITLTRENGGVLLKSDLGNLCDINKRTLPLIDPFANENLQTASYKLSLGNQYRLGDKADYLNDNHKVLTIAPHGIAIVTTYEWLNIPVFLIARWNLKVRDGLS</sequence>
<protein>
    <submittedName>
        <fullName evidence="1">Uncharacterized protein</fullName>
    </submittedName>
</protein>
<dbReference type="InterPro" id="IPR036157">
    <property type="entry name" value="dUTPase-like_sf"/>
</dbReference>
<feature type="non-terminal residue" evidence="1">
    <location>
        <position position="141"/>
    </location>
</feature>
<reference evidence="1" key="1">
    <citation type="journal article" date="2014" name="Front. Microbiol.">
        <title>High frequency of phylogenetically diverse reductive dehalogenase-homologous genes in deep subseafloor sedimentary metagenomes.</title>
        <authorList>
            <person name="Kawai M."/>
            <person name="Futagami T."/>
            <person name="Toyoda A."/>
            <person name="Takaki Y."/>
            <person name="Nishi S."/>
            <person name="Hori S."/>
            <person name="Arai W."/>
            <person name="Tsubouchi T."/>
            <person name="Morono Y."/>
            <person name="Uchiyama I."/>
            <person name="Ito T."/>
            <person name="Fujiyama A."/>
            <person name="Inagaki F."/>
            <person name="Takami H."/>
        </authorList>
    </citation>
    <scope>NUCLEOTIDE SEQUENCE</scope>
    <source>
        <strain evidence="1">Expedition CK06-06</strain>
    </source>
</reference>
<dbReference type="Gene3D" id="2.70.40.10">
    <property type="match status" value="1"/>
</dbReference>